<protein>
    <submittedName>
        <fullName evidence="1">Uncharacterized protein</fullName>
    </submittedName>
</protein>
<evidence type="ECO:0000313" key="3">
    <source>
        <dbReference type="Proteomes" id="UP000297070"/>
    </source>
</evidence>
<organism evidence="1 3">
    <name type="scientific">Gordonia phage GodonK</name>
    <dbReference type="NCBI Taxonomy" id="2562192"/>
    <lineage>
        <taxon>Viruses</taxon>
        <taxon>Duplodnaviria</taxon>
        <taxon>Heunggongvirae</taxon>
        <taxon>Uroviricota</taxon>
        <taxon>Caudoviricetes</taxon>
        <taxon>Godonkavirus</taxon>
        <taxon>Godonkavirus godonK</taxon>
    </lineage>
</organism>
<gene>
    <name evidence="1" type="primary">8</name>
    <name evidence="2" type="synonym">234</name>
    <name evidence="2" type="ORF">SEA_GODONK_234</name>
    <name evidence="1" type="ORF">SEA_GODONK_8</name>
</gene>
<dbReference type="EMBL" id="MK620899">
    <property type="protein sequence ID" value="QBZ72822.1"/>
    <property type="molecule type" value="Genomic_DNA"/>
</dbReference>
<evidence type="ECO:0000313" key="1">
    <source>
        <dbReference type="EMBL" id="QBZ72627.1"/>
    </source>
</evidence>
<name>A0A4D6E1Y7_9CAUD</name>
<dbReference type="RefSeq" id="YP_009821392.1">
    <property type="nucleotide sequence ID" value="NC_048176.1"/>
</dbReference>
<dbReference type="EMBL" id="MK620899">
    <property type="protein sequence ID" value="QBZ72627.1"/>
    <property type="molecule type" value="Genomic_DNA"/>
</dbReference>
<keyword evidence="3" id="KW-1185">Reference proteome</keyword>
<accession>A0A4D6E1Y7</accession>
<dbReference type="Proteomes" id="UP000297070">
    <property type="component" value="Segment"/>
</dbReference>
<dbReference type="KEGG" id="vg:55012844"/>
<dbReference type="GeneID" id="55012844"/>
<proteinExistence type="predicted"/>
<reference evidence="1 3" key="1">
    <citation type="submission" date="2019-03" db="EMBL/GenBank/DDBJ databases">
        <authorList>
            <person name="Douthitt C."/>
            <person name="D'Elia T."/>
            <person name="Bockoras C."/>
            <person name="Boss C."/>
            <person name="Clemons M."/>
            <person name="Green W."/>
            <person name="Harel H."/>
            <person name="Larralde J."/>
            <person name="Lopez M."/>
            <person name="Magana D."/>
            <person name="Miguel M."/>
            <person name="Muschweck L."/>
            <person name="Olivos K."/>
            <person name="Racette D."/>
            <person name="Reynolds M."/>
            <person name="Ru Y."/>
            <person name="Santana M."/>
            <person name="Simon R."/>
            <person name="Smotrilla K."/>
            <person name="Sufficool B."/>
            <person name="Tamayo B."/>
            <person name="Tirado E."/>
            <person name="Vajanyi M."/>
            <person name="Weger M."/>
            <person name="Wehr A."/>
            <person name="Whitaker K."/>
            <person name="Garlena R.A."/>
            <person name="Russell D.A."/>
            <person name="Pope W.H."/>
            <person name="Jacobs-Sera D."/>
            <person name="Hatfull G.F."/>
        </authorList>
    </citation>
    <scope>NUCLEOTIDE SEQUENCE [LARGE SCALE GENOMIC DNA]</scope>
</reference>
<evidence type="ECO:0000313" key="2">
    <source>
        <dbReference type="EMBL" id="QBZ72822.1"/>
    </source>
</evidence>
<sequence>MRCARVRDRINASTTNTTTKGTTMHAVYSANWYGEPVMTVYIDLPFSANDPGEDDVNDSTMSFVPIPNKHALSGEGTPVYRVYATTRDVLAHYIREIYMGGDVSDDSKQVGDELIDEIKEVV</sequence>